<dbReference type="Pfam" id="PF17871">
    <property type="entry name" value="AAA_lid_9"/>
    <property type="match status" value="1"/>
</dbReference>
<gene>
    <name evidence="6" type="ORF">OIDMADRAFT_178760</name>
</gene>
<dbReference type="InParanoid" id="A0A0C3DLV1"/>
<sequence>MRHQLASLLAIAVFLGIAGLSSATSRPHVAYPKETATHSDIVTSNRYIHDKYLPDKHIDVIDEAGGRVRHRREPFPLGDRPIHGTHVPSKPIDVIDETGGRVRHRREPFPLGDRPIHGTHVPSKPIDVIDETGGRADI</sequence>
<dbReference type="HOGENOM" id="CLU_1855856_0_0_1"/>
<evidence type="ECO:0000256" key="2">
    <source>
        <dbReference type="ARBA" id="ARBA00022840"/>
    </source>
</evidence>
<keyword evidence="4" id="KW-0732">Signal</keyword>
<evidence type="ECO:0000313" key="7">
    <source>
        <dbReference type="Proteomes" id="UP000054321"/>
    </source>
</evidence>
<dbReference type="EMBL" id="KN832874">
    <property type="protein sequence ID" value="KIN03018.1"/>
    <property type="molecule type" value="Genomic_DNA"/>
</dbReference>
<feature type="chain" id="PRO_5002173797" description="ClpA/ClpB AAA lid domain-containing protein" evidence="4">
    <location>
        <begin position="24"/>
        <end position="138"/>
    </location>
</feature>
<dbReference type="Gene3D" id="1.10.8.60">
    <property type="match status" value="1"/>
</dbReference>
<dbReference type="GO" id="GO:0005524">
    <property type="term" value="F:ATP binding"/>
    <property type="evidence" value="ECO:0007669"/>
    <property type="project" value="UniProtKB-KW"/>
</dbReference>
<evidence type="ECO:0000256" key="1">
    <source>
        <dbReference type="ARBA" id="ARBA00022741"/>
    </source>
</evidence>
<reference evidence="6 7" key="1">
    <citation type="submission" date="2014-04" db="EMBL/GenBank/DDBJ databases">
        <authorList>
            <consortium name="DOE Joint Genome Institute"/>
            <person name="Kuo A."/>
            <person name="Martino E."/>
            <person name="Perotto S."/>
            <person name="Kohler A."/>
            <person name="Nagy L.G."/>
            <person name="Floudas D."/>
            <person name="Copeland A."/>
            <person name="Barry K.W."/>
            <person name="Cichocki N."/>
            <person name="Veneault-Fourrey C."/>
            <person name="LaButti K."/>
            <person name="Lindquist E.A."/>
            <person name="Lipzen A."/>
            <person name="Lundell T."/>
            <person name="Morin E."/>
            <person name="Murat C."/>
            <person name="Sun H."/>
            <person name="Tunlid A."/>
            <person name="Henrissat B."/>
            <person name="Grigoriev I.V."/>
            <person name="Hibbett D.S."/>
            <person name="Martin F."/>
            <person name="Nordberg H.P."/>
            <person name="Cantor M.N."/>
            <person name="Hua S.X."/>
        </authorList>
    </citation>
    <scope>NUCLEOTIDE SEQUENCE [LARGE SCALE GENOMIC DNA]</scope>
    <source>
        <strain evidence="6 7">Zn</strain>
    </source>
</reference>
<feature type="domain" description="ClpA/ClpB AAA lid" evidence="5">
    <location>
        <begin position="33"/>
        <end position="73"/>
    </location>
</feature>
<keyword evidence="1" id="KW-0547">Nucleotide-binding</keyword>
<name>A0A0C3DLV1_OIDMZ</name>
<dbReference type="Proteomes" id="UP000054321">
    <property type="component" value="Unassembled WGS sequence"/>
</dbReference>
<proteinExistence type="predicted"/>
<reference evidence="7" key="2">
    <citation type="submission" date="2015-01" db="EMBL/GenBank/DDBJ databases">
        <title>Evolutionary Origins and Diversification of the Mycorrhizal Mutualists.</title>
        <authorList>
            <consortium name="DOE Joint Genome Institute"/>
            <consortium name="Mycorrhizal Genomics Consortium"/>
            <person name="Kohler A."/>
            <person name="Kuo A."/>
            <person name="Nagy L.G."/>
            <person name="Floudas D."/>
            <person name="Copeland A."/>
            <person name="Barry K.W."/>
            <person name="Cichocki N."/>
            <person name="Veneault-Fourrey C."/>
            <person name="LaButti K."/>
            <person name="Lindquist E.A."/>
            <person name="Lipzen A."/>
            <person name="Lundell T."/>
            <person name="Morin E."/>
            <person name="Murat C."/>
            <person name="Riley R."/>
            <person name="Ohm R."/>
            <person name="Sun H."/>
            <person name="Tunlid A."/>
            <person name="Henrissat B."/>
            <person name="Grigoriev I.V."/>
            <person name="Hibbett D.S."/>
            <person name="Martin F."/>
        </authorList>
    </citation>
    <scope>NUCLEOTIDE SEQUENCE [LARGE SCALE GENOMIC DNA]</scope>
    <source>
        <strain evidence="7">Zn</strain>
    </source>
</reference>
<evidence type="ECO:0000256" key="4">
    <source>
        <dbReference type="SAM" id="SignalP"/>
    </source>
</evidence>
<accession>A0A0C3DLV1</accession>
<keyword evidence="7" id="KW-1185">Reference proteome</keyword>
<feature type="signal peptide" evidence="4">
    <location>
        <begin position="1"/>
        <end position="23"/>
    </location>
</feature>
<evidence type="ECO:0000259" key="5">
    <source>
        <dbReference type="Pfam" id="PF17871"/>
    </source>
</evidence>
<dbReference type="InterPro" id="IPR041546">
    <property type="entry name" value="ClpA/ClpB_AAA_lid"/>
</dbReference>
<keyword evidence="2" id="KW-0067">ATP-binding</keyword>
<organism evidence="6 7">
    <name type="scientific">Oidiodendron maius (strain Zn)</name>
    <dbReference type="NCBI Taxonomy" id="913774"/>
    <lineage>
        <taxon>Eukaryota</taxon>
        <taxon>Fungi</taxon>
        <taxon>Dikarya</taxon>
        <taxon>Ascomycota</taxon>
        <taxon>Pezizomycotina</taxon>
        <taxon>Leotiomycetes</taxon>
        <taxon>Leotiomycetes incertae sedis</taxon>
        <taxon>Myxotrichaceae</taxon>
        <taxon>Oidiodendron</taxon>
    </lineage>
</organism>
<protein>
    <recommendedName>
        <fullName evidence="5">ClpA/ClpB AAA lid domain-containing protein</fullName>
    </recommendedName>
</protein>
<evidence type="ECO:0000256" key="3">
    <source>
        <dbReference type="SAM" id="MobiDB-lite"/>
    </source>
</evidence>
<feature type="region of interest" description="Disordered" evidence="3">
    <location>
        <begin position="71"/>
        <end position="138"/>
    </location>
</feature>
<dbReference type="AlphaFoldDB" id="A0A0C3DLV1"/>
<evidence type="ECO:0000313" key="6">
    <source>
        <dbReference type="EMBL" id="KIN03018.1"/>
    </source>
</evidence>